<sequence>MNNETTAGPRRYYVQPMRVEDVPEVSRVERRCFTNPWPESAYRRELRNPANNHYIVLRWHRGERVEGAGAPEPRGRLALLPLIQRSEPQVTDPIVGFAGMWVLYDEAHITTIGVDPDHRGRGLGELLLVSLFDEAIRRSAEWVTLEVRVSNQTAQALYEKYGFTRQGLRRRYYSDNGEDAYIMWSPSLRDKASRQRYDELRERLFARLAAEGIVTGQHGDEHGQNHSGH</sequence>
<dbReference type="InterPro" id="IPR016181">
    <property type="entry name" value="Acyl_CoA_acyltransferase"/>
</dbReference>
<feature type="domain" description="N-acetyltransferase" evidence="5">
    <location>
        <begin position="12"/>
        <end position="188"/>
    </location>
</feature>
<dbReference type="eggNOG" id="COG0456">
    <property type="taxonomic scope" value="Bacteria"/>
</dbReference>
<reference evidence="6 7" key="2">
    <citation type="journal article" date="2010" name="Stand. Genomic Sci.">
        <title>Complete genome sequence of Desulfohalobium retbaense type strain (HR(100)).</title>
        <authorList>
            <person name="Spring S."/>
            <person name="Nolan M."/>
            <person name="Lapidus A."/>
            <person name="Glavina Del Rio T."/>
            <person name="Copeland A."/>
            <person name="Tice H."/>
            <person name="Cheng J.F."/>
            <person name="Lucas S."/>
            <person name="Land M."/>
            <person name="Chen F."/>
            <person name="Bruce D."/>
            <person name="Goodwin L."/>
            <person name="Pitluck S."/>
            <person name="Ivanova N."/>
            <person name="Mavromatis K."/>
            <person name="Mikhailova N."/>
            <person name="Pati A."/>
            <person name="Chen A."/>
            <person name="Palaniappan K."/>
            <person name="Hauser L."/>
            <person name="Chang Y.J."/>
            <person name="Jeffries C.D."/>
            <person name="Munk C."/>
            <person name="Kiss H."/>
            <person name="Chain P."/>
            <person name="Han C."/>
            <person name="Brettin T."/>
            <person name="Detter J.C."/>
            <person name="Schuler E."/>
            <person name="Goker M."/>
            <person name="Rohde M."/>
            <person name="Bristow J."/>
            <person name="Eisen J.A."/>
            <person name="Markowitz V."/>
            <person name="Hugenholtz P."/>
            <person name="Kyrpides N.C."/>
            <person name="Klenk H.P."/>
        </authorList>
    </citation>
    <scope>NUCLEOTIDE SEQUENCE [LARGE SCALE GENOMIC DNA]</scope>
    <source>
        <strain evidence="7">ATCC 49802 / DSM 20745 / S 6022</strain>
    </source>
</reference>
<organism evidence="6 7">
    <name type="scientific">Sphaerobacter thermophilus (strain ATCC 49802 / DSM 20745 / KCCM 41009 / NCIMB 13125 / S 6022)</name>
    <dbReference type="NCBI Taxonomy" id="479434"/>
    <lineage>
        <taxon>Bacteria</taxon>
        <taxon>Pseudomonadati</taxon>
        <taxon>Thermomicrobiota</taxon>
        <taxon>Thermomicrobia</taxon>
        <taxon>Sphaerobacterales</taxon>
        <taxon>Sphaerobacterineae</taxon>
        <taxon>Sphaerobacteraceae</taxon>
        <taxon>Sphaerobacter</taxon>
    </lineage>
</organism>
<keyword evidence="4" id="KW-0012">Acyltransferase</keyword>
<evidence type="ECO:0000313" key="6">
    <source>
        <dbReference type="EMBL" id="ACZ38351.1"/>
    </source>
</evidence>
<dbReference type="RefSeq" id="WP_012871398.1">
    <property type="nucleotide sequence ID" value="NC_013523.1"/>
</dbReference>
<dbReference type="PANTHER" id="PTHR43420">
    <property type="entry name" value="ACETYLTRANSFERASE"/>
    <property type="match status" value="1"/>
</dbReference>
<gene>
    <name evidence="6" type="ordered locus">Sthe_0914</name>
</gene>
<dbReference type="FunCoup" id="D1C284">
    <property type="interactions" value="396"/>
</dbReference>
<dbReference type="AlphaFoldDB" id="D1C284"/>
<dbReference type="STRING" id="479434.Sthe_0914"/>
<dbReference type="PROSITE" id="PS51186">
    <property type="entry name" value="GNAT"/>
    <property type="match status" value="1"/>
</dbReference>
<reference evidence="7" key="1">
    <citation type="submission" date="2009-11" db="EMBL/GenBank/DDBJ databases">
        <title>The complete chromosome 1 of Sphaerobacter thermophilus DSM 20745.</title>
        <authorList>
            <person name="Lucas S."/>
            <person name="Copeland A."/>
            <person name="Lapidus A."/>
            <person name="Glavina del Rio T."/>
            <person name="Dalin E."/>
            <person name="Tice H."/>
            <person name="Bruce D."/>
            <person name="Goodwin L."/>
            <person name="Pitluck S."/>
            <person name="Kyrpides N."/>
            <person name="Mavromatis K."/>
            <person name="Ivanova N."/>
            <person name="Mikhailova N."/>
            <person name="LaButti K.M."/>
            <person name="Clum A."/>
            <person name="Sun H.I."/>
            <person name="Brettin T."/>
            <person name="Detter J.C."/>
            <person name="Han C."/>
            <person name="Larimer F."/>
            <person name="Land M."/>
            <person name="Hauser L."/>
            <person name="Markowitz V."/>
            <person name="Cheng J.F."/>
            <person name="Hugenholtz P."/>
            <person name="Woyke T."/>
            <person name="Wu D."/>
            <person name="Steenblock K."/>
            <person name="Schneider S."/>
            <person name="Pukall R."/>
            <person name="Goeker M."/>
            <person name="Klenk H.P."/>
            <person name="Eisen J.A."/>
        </authorList>
    </citation>
    <scope>NUCLEOTIDE SEQUENCE [LARGE SCALE GENOMIC DNA]</scope>
    <source>
        <strain evidence="7">ATCC 49802 / DSM 20745 / S 6022</strain>
    </source>
</reference>
<evidence type="ECO:0000313" key="7">
    <source>
        <dbReference type="Proteomes" id="UP000002027"/>
    </source>
</evidence>
<keyword evidence="2" id="KW-0963">Cytoplasm</keyword>
<evidence type="ECO:0000256" key="3">
    <source>
        <dbReference type="ARBA" id="ARBA00022679"/>
    </source>
</evidence>
<evidence type="ECO:0000256" key="2">
    <source>
        <dbReference type="ARBA" id="ARBA00022490"/>
    </source>
</evidence>
<dbReference type="NCBIfam" id="TIGR01575">
    <property type="entry name" value="rimI"/>
    <property type="match status" value="1"/>
</dbReference>
<accession>D1C284</accession>
<dbReference type="KEGG" id="sti:Sthe_0914"/>
<dbReference type="InParanoid" id="D1C284"/>
<evidence type="ECO:0000259" key="5">
    <source>
        <dbReference type="PROSITE" id="PS51186"/>
    </source>
</evidence>
<evidence type="ECO:0000256" key="1">
    <source>
        <dbReference type="ARBA" id="ARBA00005395"/>
    </source>
</evidence>
<comment type="similarity">
    <text evidence="1">Belongs to the acetyltransferase family. RimI subfamily.</text>
</comment>
<dbReference type="EMBL" id="CP001823">
    <property type="protein sequence ID" value="ACZ38351.1"/>
    <property type="molecule type" value="Genomic_DNA"/>
</dbReference>
<dbReference type="Proteomes" id="UP000002027">
    <property type="component" value="Chromosome 1"/>
</dbReference>
<dbReference type="InterPro" id="IPR000182">
    <property type="entry name" value="GNAT_dom"/>
</dbReference>
<keyword evidence="7" id="KW-1185">Reference proteome</keyword>
<dbReference type="Pfam" id="PF00583">
    <property type="entry name" value="Acetyltransf_1"/>
    <property type="match status" value="1"/>
</dbReference>
<protein>
    <submittedName>
        <fullName evidence="6">Ribosomal-protein-alanine acetyltransferase</fullName>
    </submittedName>
</protein>
<dbReference type="CDD" id="cd04301">
    <property type="entry name" value="NAT_SF"/>
    <property type="match status" value="1"/>
</dbReference>
<dbReference type="InterPro" id="IPR050680">
    <property type="entry name" value="YpeA/RimI_acetyltransf"/>
</dbReference>
<dbReference type="InterPro" id="IPR006464">
    <property type="entry name" value="AcTrfase_RimI/Ard1"/>
</dbReference>
<dbReference type="Gene3D" id="3.40.630.30">
    <property type="match status" value="1"/>
</dbReference>
<evidence type="ECO:0000256" key="4">
    <source>
        <dbReference type="ARBA" id="ARBA00023315"/>
    </source>
</evidence>
<proteinExistence type="inferred from homology"/>
<dbReference type="HOGENOM" id="CLU_013985_23_3_0"/>
<name>D1C284_SPHTD</name>
<dbReference type="SUPFAM" id="SSF55729">
    <property type="entry name" value="Acyl-CoA N-acyltransferases (Nat)"/>
    <property type="match status" value="1"/>
</dbReference>
<dbReference type="GO" id="GO:0008080">
    <property type="term" value="F:N-acetyltransferase activity"/>
    <property type="evidence" value="ECO:0007669"/>
    <property type="project" value="InterPro"/>
</dbReference>
<dbReference type="PANTHER" id="PTHR43420:SF44">
    <property type="entry name" value="ACETYLTRANSFERASE YPEA"/>
    <property type="match status" value="1"/>
</dbReference>
<keyword evidence="3 6" id="KW-0808">Transferase</keyword>